<feature type="signal peptide" evidence="2">
    <location>
        <begin position="1"/>
        <end position="23"/>
    </location>
</feature>
<sequence length="299" mass="33343">MHSNASFWLVLFALSATLPEVITAQTTSTRPTAIYTPVPLPPEMSKYTVQWFLDNAKPQYRPILNRMPPMERLRDRCLFYSSGLSDDARRIAPPLGLITIWDVWEDWLYNGDPVDTNPLRNIIRTERVPVIDNAGNPVMDTTVTPPVPKMKTKSTGVALTYFSRMSLAFAHICSGEIRSIHKDLGEIAEIGIFRQVELRWLQRKMKPGCQQFPVSSISGTQYTDCPVQGPSVPLETESVGGPYTPGKSRRLKRGDPDSDSSAADKTAKLWASVDDVDLYSVGGVMDGLFESIENLMETC</sequence>
<dbReference type="AlphaFoldDB" id="A0A6A6UMY4"/>
<proteinExistence type="predicted"/>
<gene>
    <name evidence="3" type="ORF">BT63DRAFT_467213</name>
</gene>
<reference evidence="3" key="1">
    <citation type="journal article" date="2020" name="Stud. Mycol.">
        <title>101 Dothideomycetes genomes: a test case for predicting lifestyles and emergence of pathogens.</title>
        <authorList>
            <person name="Haridas S."/>
            <person name="Albert R."/>
            <person name="Binder M."/>
            <person name="Bloem J."/>
            <person name="Labutti K."/>
            <person name="Salamov A."/>
            <person name="Andreopoulos B."/>
            <person name="Baker S."/>
            <person name="Barry K."/>
            <person name="Bills G."/>
            <person name="Bluhm B."/>
            <person name="Cannon C."/>
            <person name="Castanera R."/>
            <person name="Culley D."/>
            <person name="Daum C."/>
            <person name="Ezra D."/>
            <person name="Gonzalez J."/>
            <person name="Henrissat B."/>
            <person name="Kuo A."/>
            <person name="Liang C."/>
            <person name="Lipzen A."/>
            <person name="Lutzoni F."/>
            <person name="Magnuson J."/>
            <person name="Mondo S."/>
            <person name="Nolan M."/>
            <person name="Ohm R."/>
            <person name="Pangilinan J."/>
            <person name="Park H.-J."/>
            <person name="Ramirez L."/>
            <person name="Alfaro M."/>
            <person name="Sun H."/>
            <person name="Tritt A."/>
            <person name="Yoshinaga Y."/>
            <person name="Zwiers L.-H."/>
            <person name="Turgeon B."/>
            <person name="Goodwin S."/>
            <person name="Spatafora J."/>
            <person name="Crous P."/>
            <person name="Grigoriev I."/>
        </authorList>
    </citation>
    <scope>NUCLEOTIDE SEQUENCE</scope>
    <source>
        <strain evidence="3">CBS 115976</strain>
    </source>
</reference>
<evidence type="ECO:0000313" key="4">
    <source>
        <dbReference type="Proteomes" id="UP000799302"/>
    </source>
</evidence>
<feature type="region of interest" description="Disordered" evidence="1">
    <location>
        <begin position="229"/>
        <end position="265"/>
    </location>
</feature>
<name>A0A6A6UMY4_9PEZI</name>
<accession>A0A6A6UMY4</accession>
<evidence type="ECO:0000256" key="2">
    <source>
        <dbReference type="SAM" id="SignalP"/>
    </source>
</evidence>
<evidence type="ECO:0000256" key="1">
    <source>
        <dbReference type="SAM" id="MobiDB-lite"/>
    </source>
</evidence>
<dbReference type="EMBL" id="MU004231">
    <property type="protein sequence ID" value="KAF2673629.1"/>
    <property type="molecule type" value="Genomic_DNA"/>
</dbReference>
<dbReference type="OrthoDB" id="3658431at2759"/>
<evidence type="ECO:0000313" key="3">
    <source>
        <dbReference type="EMBL" id="KAF2673629.1"/>
    </source>
</evidence>
<feature type="chain" id="PRO_5025394753" evidence="2">
    <location>
        <begin position="24"/>
        <end position="299"/>
    </location>
</feature>
<protein>
    <submittedName>
        <fullName evidence="3">Uncharacterized protein</fullName>
    </submittedName>
</protein>
<organism evidence="3 4">
    <name type="scientific">Microthyrium microscopicum</name>
    <dbReference type="NCBI Taxonomy" id="703497"/>
    <lineage>
        <taxon>Eukaryota</taxon>
        <taxon>Fungi</taxon>
        <taxon>Dikarya</taxon>
        <taxon>Ascomycota</taxon>
        <taxon>Pezizomycotina</taxon>
        <taxon>Dothideomycetes</taxon>
        <taxon>Dothideomycetes incertae sedis</taxon>
        <taxon>Microthyriales</taxon>
        <taxon>Microthyriaceae</taxon>
        <taxon>Microthyrium</taxon>
    </lineage>
</organism>
<keyword evidence="4" id="KW-1185">Reference proteome</keyword>
<dbReference type="Proteomes" id="UP000799302">
    <property type="component" value="Unassembled WGS sequence"/>
</dbReference>
<keyword evidence="2" id="KW-0732">Signal</keyword>